<proteinExistence type="predicted"/>
<dbReference type="Proteomes" id="UP000283523">
    <property type="component" value="Unassembled WGS sequence"/>
</dbReference>
<dbReference type="AlphaFoldDB" id="A0A418MHZ6"/>
<gene>
    <name evidence="1" type="ORF">DYU11_01620</name>
</gene>
<evidence type="ECO:0000313" key="1">
    <source>
        <dbReference type="EMBL" id="RIV27042.1"/>
    </source>
</evidence>
<evidence type="ECO:0000313" key="2">
    <source>
        <dbReference type="Proteomes" id="UP000283523"/>
    </source>
</evidence>
<keyword evidence="2" id="KW-1185">Reference proteome</keyword>
<reference evidence="1 2" key="1">
    <citation type="submission" date="2018-08" db="EMBL/GenBank/DDBJ databases">
        <title>Fibrisoma montanum sp. nov., isolated from Danxia mountain soil.</title>
        <authorList>
            <person name="Huang Y."/>
        </authorList>
    </citation>
    <scope>NUCLEOTIDE SEQUENCE [LARGE SCALE GENOMIC DNA]</scope>
    <source>
        <strain evidence="1 2">HYT19</strain>
    </source>
</reference>
<sequence>MFFPPPTRPPGSRLLFQTQPIAAASSTATNRPINPFQVQQNRQAYVGQLFEDRQSQVRPTTYIAPVVRQAFAKAQSRKEWEDKALDIADKASLTLPIPYVGETVGVLGTGVAAGIRGVKSIRDARAGDYPSAATNLFLGVGNTVGVGWMLRNLNKTRTLNQLARKPVFANTPAQAEADAGAEWTKNWFRDRANASRGGLTPADARYADAIKRPVVLDSSTWRQIGKPETTGVYYSGLDISLIKPNTGQIGNSAAHEATHQFQYAIPEGTGARLNLFDGAKRVYERNDSFWNYWTQPKEMHARLMELRRDLGYKPTDIITKERLVNDLRGRQTVYGRNFYWNWPDRVVDWLNNAPSVALPVAGAGVIGAGAYPAQPAPRMFKKGGVTDRPTYSNVKTRLFAIGGMTDDPPTTSPNYRPWVRNIIGSFNAGRLRRLQESYKTAPTPGLKALYLQQITELSGVDPFAPKVILPTPAPKSFLPGVMGSSEVIPNLLRTIPAPTSPVTASRSVLPASTKPQSALPALPPITINPVVGNSLANPSMSDLTATRPTITTPGLKNKQPVNHLSTDLTRRVPGLLADVSAMKPVQPQAPPLPDWSALGTTAANVGKIIGGGLLASRPLPTYETSQLFRDYQREATARRNEGYSPEELNTLNNTVTSNYRAGVNTLSNLMGGGSNPGAVLSGLNSLGMQRQAATQSVLSGDRAIRRQNMGLFGQVALGDLNLGRQLFEDKLQRAYGAQQSGVALAQSGLKDLQDNRTYDMVYGPNGFGRKYQELLIAKEQKAAEVEEATKQFWLNQAKRLDSAPTGGQSTALPPL</sequence>
<organism evidence="1 2">
    <name type="scientific">Fibrisoma montanum</name>
    <dbReference type="NCBI Taxonomy" id="2305895"/>
    <lineage>
        <taxon>Bacteria</taxon>
        <taxon>Pseudomonadati</taxon>
        <taxon>Bacteroidota</taxon>
        <taxon>Cytophagia</taxon>
        <taxon>Cytophagales</taxon>
        <taxon>Spirosomataceae</taxon>
        <taxon>Fibrisoma</taxon>
    </lineage>
</organism>
<accession>A0A418MHZ6</accession>
<name>A0A418MHZ6_9BACT</name>
<dbReference type="EMBL" id="QXED01000001">
    <property type="protein sequence ID" value="RIV27042.1"/>
    <property type="molecule type" value="Genomic_DNA"/>
</dbReference>
<comment type="caution">
    <text evidence="1">The sequence shown here is derived from an EMBL/GenBank/DDBJ whole genome shotgun (WGS) entry which is preliminary data.</text>
</comment>
<dbReference type="RefSeq" id="WP_119665894.1">
    <property type="nucleotide sequence ID" value="NZ_QXED01000001.1"/>
</dbReference>
<protein>
    <submittedName>
        <fullName evidence="1">Uncharacterized protein</fullName>
    </submittedName>
</protein>